<accession>A0A2W5NUP5</accession>
<reference evidence="4 5" key="1">
    <citation type="submission" date="2017-08" db="EMBL/GenBank/DDBJ databases">
        <title>Infants hospitalized years apart are colonized by the same room-sourced microbial strains.</title>
        <authorList>
            <person name="Brooks B."/>
            <person name="Olm M.R."/>
            <person name="Firek B.A."/>
            <person name="Baker R."/>
            <person name="Thomas B.C."/>
            <person name="Morowitz M.J."/>
            <person name="Banfield J.F."/>
        </authorList>
    </citation>
    <scope>NUCLEOTIDE SEQUENCE [LARGE SCALE GENOMIC DNA]</scope>
    <source>
        <strain evidence="4">S2_005_002_R2_33</strain>
    </source>
</reference>
<dbReference type="InterPro" id="IPR006517">
    <property type="entry name" value="Phage_terminase_lsu-like_C"/>
</dbReference>
<dbReference type="NCBIfam" id="TIGR01630">
    <property type="entry name" value="psiM2_ORF9"/>
    <property type="match status" value="1"/>
</dbReference>
<dbReference type="EMBL" id="QFPX01000005">
    <property type="protein sequence ID" value="PZQ55759.1"/>
    <property type="molecule type" value="Genomic_DNA"/>
</dbReference>
<dbReference type="InterPro" id="IPR035421">
    <property type="entry name" value="Terminase_6C"/>
</dbReference>
<protein>
    <submittedName>
        <fullName evidence="4">Terminase</fullName>
    </submittedName>
</protein>
<feature type="domain" description="Terminase large subunit gp17-like C-terminal" evidence="3">
    <location>
        <begin position="313"/>
        <end position="461"/>
    </location>
</feature>
<evidence type="ECO:0000256" key="2">
    <source>
        <dbReference type="SAM" id="MobiDB-lite"/>
    </source>
</evidence>
<comment type="caution">
    <text evidence="4">The sequence shown here is derived from an EMBL/GenBank/DDBJ whole genome shotgun (WGS) entry which is preliminary data.</text>
</comment>
<dbReference type="InterPro" id="IPR027417">
    <property type="entry name" value="P-loop_NTPase"/>
</dbReference>
<dbReference type="Gene3D" id="3.40.50.300">
    <property type="entry name" value="P-loop containing nucleotide triphosphate hydrolases"/>
    <property type="match status" value="1"/>
</dbReference>
<proteinExistence type="predicted"/>
<dbReference type="AlphaFoldDB" id="A0A2W5NUP5"/>
<dbReference type="Proteomes" id="UP000249082">
    <property type="component" value="Unassembled WGS sequence"/>
</dbReference>
<name>A0A2W5NUP5_9SPHN</name>
<keyword evidence="1" id="KW-1188">Viral release from host cell</keyword>
<evidence type="ECO:0000313" key="5">
    <source>
        <dbReference type="Proteomes" id="UP000249082"/>
    </source>
</evidence>
<dbReference type="Pfam" id="PF03237">
    <property type="entry name" value="Terminase_6N"/>
    <property type="match status" value="1"/>
</dbReference>
<organism evidence="4 5">
    <name type="scientific">Novosphingobium pentaromativorans</name>
    <dbReference type="NCBI Taxonomy" id="205844"/>
    <lineage>
        <taxon>Bacteria</taxon>
        <taxon>Pseudomonadati</taxon>
        <taxon>Pseudomonadota</taxon>
        <taxon>Alphaproteobacteria</taxon>
        <taxon>Sphingomonadales</taxon>
        <taxon>Sphingomonadaceae</taxon>
        <taxon>Novosphingobium</taxon>
    </lineage>
</organism>
<evidence type="ECO:0000256" key="1">
    <source>
        <dbReference type="ARBA" id="ARBA00022612"/>
    </source>
</evidence>
<evidence type="ECO:0000313" key="4">
    <source>
        <dbReference type="EMBL" id="PZQ55759.1"/>
    </source>
</evidence>
<gene>
    <name evidence="4" type="ORF">DI555_06955</name>
</gene>
<evidence type="ECO:0000259" key="3">
    <source>
        <dbReference type="Pfam" id="PF17289"/>
    </source>
</evidence>
<sequence>MNAHTSIAPGIGHNGGPEITAETIKPQPGPQTAFLSSPADIVIYGGGAGGGKTWGLLMEPLRHVSNPGFGAVFFRRSTVQIRNEGGLWDESTTLYPLLNAEPKEHTLSWSFPTGASVSFAHLEHDKTRFNWQGSQIPLICFDELTHFTPTQFWYMVSRNRSMCGVRPYIRATCNPDADSWVADLIAWWIDQDTGLPIPERSGKLRWFVRVGEDLRWADDPSELEQYTMLNDAGESVPIPPKSLTFIPAKLTDNKALMAADPGYMASLLALPLVERERLLGGNWKIRPAAGLYFQRAWCRVVDAIPAGTVFGAGYDLAATPPSPENPNPDATSRTKIGRTPEGRYIVVHNNTVQTTPAGVETFIMNNASQDGKETIISLPQDPGQAGKSQVKALTLMLSGYTVRSSTETGDKITRFGPFSAQCEAGNVDVYRGEWNDAWFTELEAFPSAKHDDRVDSTSRAFEVVALQKRRHSTAGLLG</sequence>
<dbReference type="Pfam" id="PF17289">
    <property type="entry name" value="Terminase_6C"/>
    <property type="match status" value="1"/>
</dbReference>
<feature type="region of interest" description="Disordered" evidence="2">
    <location>
        <begin position="1"/>
        <end position="30"/>
    </location>
</feature>